<keyword evidence="4 5" id="KW-0472">Membrane</keyword>
<feature type="transmembrane region" description="Helical" evidence="5">
    <location>
        <begin position="220"/>
        <end position="242"/>
    </location>
</feature>
<comment type="similarity">
    <text evidence="5">Belongs to the PIGW family.</text>
</comment>
<dbReference type="AlphaFoldDB" id="A0AAV2HAR7"/>
<keyword evidence="3 5" id="KW-1133">Transmembrane helix</keyword>
<keyword evidence="5" id="KW-0808">Transferase</keyword>
<evidence type="ECO:0000256" key="4">
    <source>
        <dbReference type="ARBA" id="ARBA00023136"/>
    </source>
</evidence>
<feature type="transmembrane region" description="Helical" evidence="5">
    <location>
        <begin position="358"/>
        <end position="383"/>
    </location>
</feature>
<feature type="transmembrane region" description="Helical" evidence="5">
    <location>
        <begin position="291"/>
        <end position="312"/>
    </location>
</feature>
<evidence type="ECO:0000256" key="5">
    <source>
        <dbReference type="RuleBase" id="RU280819"/>
    </source>
</evidence>
<keyword evidence="5" id="KW-0012">Acyltransferase</keyword>
<keyword evidence="5" id="KW-0256">Endoplasmic reticulum</keyword>
<proteinExistence type="inferred from homology"/>
<keyword evidence="7" id="KW-1185">Reference proteome</keyword>
<dbReference type="InterPro" id="IPR009447">
    <property type="entry name" value="PIGW/GWT1"/>
</dbReference>
<comment type="function">
    <text evidence="5">A acetyltransferase, which acetylates the inositol ring of phosphatidylinositol during biosynthesis of GPI-anchor.</text>
</comment>
<feature type="transmembrane region" description="Helical" evidence="5">
    <location>
        <begin position="115"/>
        <end position="136"/>
    </location>
</feature>
<feature type="transmembrane region" description="Helical" evidence="5">
    <location>
        <begin position="148"/>
        <end position="168"/>
    </location>
</feature>
<dbReference type="EMBL" id="CAXITT010000070">
    <property type="protein sequence ID" value="CAL1530462.1"/>
    <property type="molecule type" value="Genomic_DNA"/>
</dbReference>
<dbReference type="Proteomes" id="UP001497497">
    <property type="component" value="Unassembled WGS sequence"/>
</dbReference>
<feature type="transmembrane region" description="Helical" evidence="5">
    <location>
        <begin position="476"/>
        <end position="496"/>
    </location>
</feature>
<dbReference type="Pfam" id="PF06423">
    <property type="entry name" value="GWT1"/>
    <property type="match status" value="1"/>
</dbReference>
<evidence type="ECO:0000256" key="2">
    <source>
        <dbReference type="ARBA" id="ARBA00022692"/>
    </source>
</evidence>
<evidence type="ECO:0000256" key="3">
    <source>
        <dbReference type="ARBA" id="ARBA00022989"/>
    </source>
</evidence>
<reference evidence="6 7" key="1">
    <citation type="submission" date="2024-04" db="EMBL/GenBank/DDBJ databases">
        <authorList>
            <consortium name="Genoscope - CEA"/>
            <person name="William W."/>
        </authorList>
    </citation>
    <scope>NUCLEOTIDE SEQUENCE [LARGE SCALE GENOMIC DNA]</scope>
</reference>
<comment type="subcellular location">
    <subcellularLocation>
        <location evidence="5">Endoplasmic reticulum membrane</location>
        <topology evidence="5">Multi-pass membrane protein</topology>
    </subcellularLocation>
    <subcellularLocation>
        <location evidence="1">Membrane</location>
        <topology evidence="1">Multi-pass membrane protein</topology>
    </subcellularLocation>
</comment>
<comment type="pathway">
    <text evidence="5">Glycolipid biosynthesis; glycosylphosphatidylinositol-anchor biosynthesis.</text>
</comment>
<dbReference type="GO" id="GO:0006506">
    <property type="term" value="P:GPI anchor biosynthetic process"/>
    <property type="evidence" value="ECO:0007669"/>
    <property type="project" value="UniProtKB-KW"/>
</dbReference>
<sequence length="506" mass="56701">MSSYKLEHEKFITGHNGTNYLEVTMATSISCFACFARDLFLLSSVGKLLRPRILSEFLLLILPNIISVTIFCDFIELFAFLILFICTVYCMYLKQTHKVVPSTLYVTNLDNRKAFITYFRSIINVCTAVAILAVDFPVFPRKLAKTETYGFGGMDIGVGLFVVANAIVSPETKNRDVKIPAYSHLKKAVFSCIPLLILGVARLLAVKGTDYHEHVTEYGVHWNFFFTLVALKLSLSILYCIIPVNKSGSVATFILILHQSLLSSGLSSYILNGSDGKGGRNGLLDANREGIFSLPGYISIYMFGVQLGAFLFQERKNLKEWWTAAKKLSYKFILFTLGMSIGHLKIEPVSRRLANASFVLWVMSLSYFMILECLVGEIIITCIKAQIKINMTSKIKDTMKKEAQHSLVQTTAKLQRNVQWKDDSNKLHSEVCTNKPDFDVCTMNAVSFNSLLFFLLANVMTGLVNMNISTLQTSDFSAVAILVVYMFLLCLVAVSLKAKNISTKIW</sequence>
<dbReference type="PANTHER" id="PTHR20661:SF0">
    <property type="entry name" value="PHOSPHATIDYLINOSITOL-GLYCAN BIOSYNTHESIS CLASS W PROTEIN"/>
    <property type="match status" value="1"/>
</dbReference>
<keyword evidence="2 5" id="KW-0812">Transmembrane</keyword>
<accession>A0AAV2HAR7</accession>
<keyword evidence="5" id="KW-0337">GPI-anchor biosynthesis</keyword>
<dbReference type="GO" id="GO:0005789">
    <property type="term" value="C:endoplasmic reticulum membrane"/>
    <property type="evidence" value="ECO:0007669"/>
    <property type="project" value="UniProtKB-SubCell"/>
</dbReference>
<evidence type="ECO:0000313" key="7">
    <source>
        <dbReference type="Proteomes" id="UP001497497"/>
    </source>
</evidence>
<protein>
    <recommendedName>
        <fullName evidence="5">Phosphatidylinositol-glycan biosynthesis class W protein</fullName>
        <ecNumber evidence="5">2.3.-.-</ecNumber>
    </recommendedName>
</protein>
<feature type="transmembrane region" description="Helical" evidence="5">
    <location>
        <begin position="188"/>
        <end position="205"/>
    </location>
</feature>
<dbReference type="GO" id="GO:0072659">
    <property type="term" value="P:protein localization to plasma membrane"/>
    <property type="evidence" value="ECO:0007669"/>
    <property type="project" value="TreeGrafter"/>
</dbReference>
<comment type="caution">
    <text evidence="6">The sequence shown here is derived from an EMBL/GenBank/DDBJ whole genome shotgun (WGS) entry which is preliminary data.</text>
</comment>
<dbReference type="PANTHER" id="PTHR20661">
    <property type="entry name" value="PHOSPHATIDYLINOSITOL-GLYCAN BIOSYNTHESIS CLASS W PROTEIN"/>
    <property type="match status" value="1"/>
</dbReference>
<feature type="transmembrane region" description="Helical" evidence="5">
    <location>
        <begin position="445"/>
        <end position="464"/>
    </location>
</feature>
<feature type="transmembrane region" description="Helical" evidence="5">
    <location>
        <begin position="53"/>
        <end position="71"/>
    </location>
</feature>
<feature type="transmembrane region" description="Helical" evidence="5">
    <location>
        <begin position="249"/>
        <end position="271"/>
    </location>
</feature>
<dbReference type="EC" id="2.3.-.-" evidence="5"/>
<gene>
    <name evidence="6" type="ORF">GSLYS_00004587001</name>
</gene>
<dbReference type="PIRSF" id="PIRSF017321">
    <property type="entry name" value="GWT1"/>
    <property type="match status" value="1"/>
</dbReference>
<feature type="transmembrane region" description="Helical" evidence="5">
    <location>
        <begin position="328"/>
        <end position="346"/>
    </location>
</feature>
<dbReference type="GO" id="GO:0032216">
    <property type="term" value="F:glucosaminyl-phosphatidylinositol O-acyltransferase activity"/>
    <property type="evidence" value="ECO:0007669"/>
    <property type="project" value="TreeGrafter"/>
</dbReference>
<feature type="transmembrane region" description="Helical" evidence="5">
    <location>
        <begin position="77"/>
        <end position="94"/>
    </location>
</feature>
<evidence type="ECO:0000313" key="6">
    <source>
        <dbReference type="EMBL" id="CAL1530462.1"/>
    </source>
</evidence>
<name>A0AAV2HAR7_LYMST</name>
<evidence type="ECO:0000256" key="1">
    <source>
        <dbReference type="ARBA" id="ARBA00004141"/>
    </source>
</evidence>
<organism evidence="6 7">
    <name type="scientific">Lymnaea stagnalis</name>
    <name type="common">Great pond snail</name>
    <name type="synonym">Helix stagnalis</name>
    <dbReference type="NCBI Taxonomy" id="6523"/>
    <lineage>
        <taxon>Eukaryota</taxon>
        <taxon>Metazoa</taxon>
        <taxon>Spiralia</taxon>
        <taxon>Lophotrochozoa</taxon>
        <taxon>Mollusca</taxon>
        <taxon>Gastropoda</taxon>
        <taxon>Heterobranchia</taxon>
        <taxon>Euthyneura</taxon>
        <taxon>Panpulmonata</taxon>
        <taxon>Hygrophila</taxon>
        <taxon>Lymnaeoidea</taxon>
        <taxon>Lymnaeidae</taxon>
        <taxon>Lymnaea</taxon>
    </lineage>
</organism>